<gene>
    <name evidence="1" type="ORF">DAPPUDRAFT_233017</name>
</gene>
<protein>
    <submittedName>
        <fullName evidence="1">Uncharacterized protein</fullName>
    </submittedName>
</protein>
<organism evidence="1 2">
    <name type="scientific">Daphnia pulex</name>
    <name type="common">Water flea</name>
    <dbReference type="NCBI Taxonomy" id="6669"/>
    <lineage>
        <taxon>Eukaryota</taxon>
        <taxon>Metazoa</taxon>
        <taxon>Ecdysozoa</taxon>
        <taxon>Arthropoda</taxon>
        <taxon>Crustacea</taxon>
        <taxon>Branchiopoda</taxon>
        <taxon>Diplostraca</taxon>
        <taxon>Cladocera</taxon>
        <taxon>Anomopoda</taxon>
        <taxon>Daphniidae</taxon>
        <taxon>Daphnia</taxon>
    </lineage>
</organism>
<dbReference type="HOGENOM" id="CLU_2087218_0_0_1"/>
<evidence type="ECO:0000313" key="2">
    <source>
        <dbReference type="Proteomes" id="UP000000305"/>
    </source>
</evidence>
<keyword evidence="2" id="KW-1185">Reference proteome</keyword>
<dbReference type="KEGG" id="dpx:DAPPUDRAFT_233017"/>
<name>E9FSY6_DAPPU</name>
<accession>E9FSY6</accession>
<proteinExistence type="predicted"/>
<sequence length="117" mass="12958">MDGILIVIKGPHYVGEDPSTDPNIEPGRNLELNWGRAGSDLTLGAIQANQTGPDGPIETAALFIIRQTEPVRKRGRNKTKKETRLLFQLWDGWRPHHFSCKGADRSSSLSADDPQEP</sequence>
<dbReference type="EMBL" id="GL732524">
    <property type="protein sequence ID" value="EFX89733.1"/>
    <property type="molecule type" value="Genomic_DNA"/>
</dbReference>
<dbReference type="InParanoid" id="E9FSY6"/>
<dbReference type="Proteomes" id="UP000000305">
    <property type="component" value="Unassembled WGS sequence"/>
</dbReference>
<dbReference type="AlphaFoldDB" id="E9FSY6"/>
<evidence type="ECO:0000313" key="1">
    <source>
        <dbReference type="EMBL" id="EFX89733.1"/>
    </source>
</evidence>
<reference evidence="1 2" key="1">
    <citation type="journal article" date="2011" name="Science">
        <title>The ecoresponsive genome of Daphnia pulex.</title>
        <authorList>
            <person name="Colbourne J.K."/>
            <person name="Pfrender M.E."/>
            <person name="Gilbert D."/>
            <person name="Thomas W.K."/>
            <person name="Tucker A."/>
            <person name="Oakley T.H."/>
            <person name="Tokishita S."/>
            <person name="Aerts A."/>
            <person name="Arnold G.J."/>
            <person name="Basu M.K."/>
            <person name="Bauer D.J."/>
            <person name="Caceres C.E."/>
            <person name="Carmel L."/>
            <person name="Casola C."/>
            <person name="Choi J.H."/>
            <person name="Detter J.C."/>
            <person name="Dong Q."/>
            <person name="Dusheyko S."/>
            <person name="Eads B.D."/>
            <person name="Frohlich T."/>
            <person name="Geiler-Samerotte K.A."/>
            <person name="Gerlach D."/>
            <person name="Hatcher P."/>
            <person name="Jogdeo S."/>
            <person name="Krijgsveld J."/>
            <person name="Kriventseva E.V."/>
            <person name="Kultz D."/>
            <person name="Laforsch C."/>
            <person name="Lindquist E."/>
            <person name="Lopez J."/>
            <person name="Manak J.R."/>
            <person name="Muller J."/>
            <person name="Pangilinan J."/>
            <person name="Patwardhan R.P."/>
            <person name="Pitluck S."/>
            <person name="Pritham E.J."/>
            <person name="Rechtsteiner A."/>
            <person name="Rho M."/>
            <person name="Rogozin I.B."/>
            <person name="Sakarya O."/>
            <person name="Salamov A."/>
            <person name="Schaack S."/>
            <person name="Shapiro H."/>
            <person name="Shiga Y."/>
            <person name="Skalitzky C."/>
            <person name="Smith Z."/>
            <person name="Souvorov A."/>
            <person name="Sung W."/>
            <person name="Tang Z."/>
            <person name="Tsuchiya D."/>
            <person name="Tu H."/>
            <person name="Vos H."/>
            <person name="Wang M."/>
            <person name="Wolf Y.I."/>
            <person name="Yamagata H."/>
            <person name="Yamada T."/>
            <person name="Ye Y."/>
            <person name="Shaw J.R."/>
            <person name="Andrews J."/>
            <person name="Crease T.J."/>
            <person name="Tang H."/>
            <person name="Lucas S.M."/>
            <person name="Robertson H.M."/>
            <person name="Bork P."/>
            <person name="Koonin E.V."/>
            <person name="Zdobnov E.M."/>
            <person name="Grigoriev I.V."/>
            <person name="Lynch M."/>
            <person name="Boore J.L."/>
        </authorList>
    </citation>
    <scope>NUCLEOTIDE SEQUENCE [LARGE SCALE GENOMIC DNA]</scope>
</reference>